<evidence type="ECO:0000313" key="1">
    <source>
        <dbReference type="EMBL" id="KAF7291431.1"/>
    </source>
</evidence>
<gene>
    <name evidence="1" type="ORF">MIND_01288200</name>
</gene>
<dbReference type="InterPro" id="IPR046521">
    <property type="entry name" value="DUF6698"/>
</dbReference>
<dbReference type="AlphaFoldDB" id="A0A8H6S3M2"/>
<dbReference type="OrthoDB" id="3220614at2759"/>
<dbReference type="Proteomes" id="UP000636479">
    <property type="component" value="Unassembled WGS sequence"/>
</dbReference>
<evidence type="ECO:0000313" key="2">
    <source>
        <dbReference type="Proteomes" id="UP000636479"/>
    </source>
</evidence>
<dbReference type="Pfam" id="PF20414">
    <property type="entry name" value="DUF6698"/>
    <property type="match status" value="1"/>
</dbReference>
<comment type="caution">
    <text evidence="1">The sequence shown here is derived from an EMBL/GenBank/DDBJ whole genome shotgun (WGS) entry which is preliminary data.</text>
</comment>
<accession>A0A8H6S3M2</accession>
<dbReference type="GeneID" id="59351863"/>
<name>A0A8H6S3M2_9AGAR</name>
<dbReference type="EMBL" id="JACAZF010000013">
    <property type="protein sequence ID" value="KAF7291431.1"/>
    <property type="molecule type" value="Genomic_DNA"/>
</dbReference>
<protein>
    <submittedName>
        <fullName evidence="1">Uncharacterized protein</fullName>
    </submittedName>
</protein>
<dbReference type="RefSeq" id="XP_037214553.1">
    <property type="nucleotide sequence ID" value="XM_037369347.1"/>
</dbReference>
<organism evidence="1 2">
    <name type="scientific">Mycena indigotica</name>
    <dbReference type="NCBI Taxonomy" id="2126181"/>
    <lineage>
        <taxon>Eukaryota</taxon>
        <taxon>Fungi</taxon>
        <taxon>Dikarya</taxon>
        <taxon>Basidiomycota</taxon>
        <taxon>Agaricomycotina</taxon>
        <taxon>Agaricomycetes</taxon>
        <taxon>Agaricomycetidae</taxon>
        <taxon>Agaricales</taxon>
        <taxon>Marasmiineae</taxon>
        <taxon>Mycenaceae</taxon>
        <taxon>Mycena</taxon>
    </lineage>
</organism>
<proteinExistence type="predicted"/>
<keyword evidence="2" id="KW-1185">Reference proteome</keyword>
<reference evidence="1" key="1">
    <citation type="submission" date="2020-05" db="EMBL/GenBank/DDBJ databases">
        <title>Mycena genomes resolve the evolution of fungal bioluminescence.</title>
        <authorList>
            <person name="Tsai I.J."/>
        </authorList>
    </citation>
    <scope>NUCLEOTIDE SEQUENCE</scope>
    <source>
        <strain evidence="1">171206Taipei</strain>
    </source>
</reference>
<sequence length="327" mass="37306">MSDIDHSSDAIFPPELEYVIFKLAAAQDRGSIPRLMLVAWRVKEWIEPLMYQPLLFDSQITRDNNLGLLFPFERLPQLSPNVAAGVKSSMISIFPAASVLAILGKLPALENVFLSVTDKLYTDSEPLPAAFMRLPFRHLYRAPNRPRLWTGLRCRIYGKPLTYNGCLRYGLRPYGAVPYEIRRRHLTENMMMGFFAAVSHSLYVFRHIWCSPRRAKMPPKGPLPANCNARLHKTYKVTPAMIAYACVQARTMLSSSDWNHEGHDGLFDYKDMFKTIVSLFEEETPEGRVWAEETLGWWQSNTFGVGATPYLPPMMTRKARMAPLASV</sequence>